<reference evidence="2" key="1">
    <citation type="thesis" date="2021" institute="BYU ScholarsArchive" country="Provo, UT, USA">
        <title>Applications of and Algorithms for Genome Assembly and Genomic Analyses with an Emphasis on Marine Teleosts.</title>
        <authorList>
            <person name="Pickett B.D."/>
        </authorList>
    </citation>
    <scope>NUCLEOTIDE SEQUENCE</scope>
    <source>
        <strain evidence="2">HI-2016</strain>
    </source>
</reference>
<dbReference type="AlphaFoldDB" id="A0A8T2NH79"/>
<dbReference type="EMBL" id="JAFBMS010000063">
    <property type="protein sequence ID" value="KAG9338650.1"/>
    <property type="molecule type" value="Genomic_DNA"/>
</dbReference>
<name>A0A8T2NH79_9TELE</name>
<keyword evidence="3" id="KW-1185">Reference proteome</keyword>
<organism evidence="2 3">
    <name type="scientific">Albula glossodonta</name>
    <name type="common">roundjaw bonefish</name>
    <dbReference type="NCBI Taxonomy" id="121402"/>
    <lineage>
        <taxon>Eukaryota</taxon>
        <taxon>Metazoa</taxon>
        <taxon>Chordata</taxon>
        <taxon>Craniata</taxon>
        <taxon>Vertebrata</taxon>
        <taxon>Euteleostomi</taxon>
        <taxon>Actinopterygii</taxon>
        <taxon>Neopterygii</taxon>
        <taxon>Teleostei</taxon>
        <taxon>Albuliformes</taxon>
        <taxon>Albulidae</taxon>
        <taxon>Albula</taxon>
    </lineage>
</organism>
<dbReference type="OrthoDB" id="10299413at2759"/>
<dbReference type="Proteomes" id="UP000824540">
    <property type="component" value="Unassembled WGS sequence"/>
</dbReference>
<sequence length="130" mass="13474">MPISPQDPWPAGSRAGMWRRGAPHGDQSRTPPGARATDQRAGKGDAPDPASLTRGQCRSREGIASAALPQVLIFCALPLSMGGACSSGLAVGAVFKLPKPEVGHPQLLLVLLATLCLSRKQDKPLTLSSA</sequence>
<feature type="compositionally biased region" description="Basic and acidic residues" evidence="1">
    <location>
        <begin position="37"/>
        <end position="46"/>
    </location>
</feature>
<comment type="caution">
    <text evidence="2">The sequence shown here is derived from an EMBL/GenBank/DDBJ whole genome shotgun (WGS) entry which is preliminary data.</text>
</comment>
<feature type="region of interest" description="Disordered" evidence="1">
    <location>
        <begin position="1"/>
        <end position="55"/>
    </location>
</feature>
<evidence type="ECO:0000313" key="3">
    <source>
        <dbReference type="Proteomes" id="UP000824540"/>
    </source>
</evidence>
<gene>
    <name evidence="2" type="ORF">JZ751_025488</name>
</gene>
<evidence type="ECO:0000256" key="1">
    <source>
        <dbReference type="SAM" id="MobiDB-lite"/>
    </source>
</evidence>
<protein>
    <submittedName>
        <fullName evidence="2">Uncharacterized protein</fullName>
    </submittedName>
</protein>
<evidence type="ECO:0000313" key="2">
    <source>
        <dbReference type="EMBL" id="KAG9338650.1"/>
    </source>
</evidence>
<proteinExistence type="predicted"/>
<accession>A0A8T2NH79</accession>